<dbReference type="Proteomes" id="UP001079657">
    <property type="component" value="Unassembled WGS sequence"/>
</dbReference>
<accession>A0ABT4CRC2</accession>
<dbReference type="RefSeq" id="WP_268050469.1">
    <property type="nucleotide sequence ID" value="NZ_JAPQES010000004.1"/>
</dbReference>
<organism evidence="1 2">
    <name type="scientific">Clostridium ganghwense</name>
    <dbReference type="NCBI Taxonomy" id="312089"/>
    <lineage>
        <taxon>Bacteria</taxon>
        <taxon>Bacillati</taxon>
        <taxon>Bacillota</taxon>
        <taxon>Clostridia</taxon>
        <taxon>Eubacteriales</taxon>
        <taxon>Clostridiaceae</taxon>
        <taxon>Clostridium</taxon>
    </lineage>
</organism>
<keyword evidence="2" id="KW-1185">Reference proteome</keyword>
<evidence type="ECO:0000313" key="2">
    <source>
        <dbReference type="Proteomes" id="UP001079657"/>
    </source>
</evidence>
<proteinExistence type="predicted"/>
<sequence>MEKSYEMKKTKNTEVTTKTNETVEVKKTFQITQDVIEECLETCFG</sequence>
<reference evidence="1" key="1">
    <citation type="submission" date="2022-12" db="EMBL/GenBank/DDBJ databases">
        <authorList>
            <person name="Wang J."/>
        </authorList>
    </citation>
    <scope>NUCLEOTIDE SEQUENCE</scope>
    <source>
        <strain evidence="1">HY-42-06</strain>
    </source>
</reference>
<comment type="caution">
    <text evidence="1">The sequence shown here is derived from an EMBL/GenBank/DDBJ whole genome shotgun (WGS) entry which is preliminary data.</text>
</comment>
<protein>
    <recommendedName>
        <fullName evidence="3">Transposase</fullName>
    </recommendedName>
</protein>
<name>A0ABT4CRC2_9CLOT</name>
<dbReference type="EMBL" id="JAPQES010000004">
    <property type="protein sequence ID" value="MCY6371614.1"/>
    <property type="molecule type" value="Genomic_DNA"/>
</dbReference>
<evidence type="ECO:0008006" key="3">
    <source>
        <dbReference type="Google" id="ProtNLM"/>
    </source>
</evidence>
<evidence type="ECO:0000313" key="1">
    <source>
        <dbReference type="EMBL" id="MCY6371614.1"/>
    </source>
</evidence>
<gene>
    <name evidence="1" type="ORF">OXH55_13275</name>
</gene>